<protein>
    <submittedName>
        <fullName evidence="1">Uncharacterized protein</fullName>
    </submittedName>
</protein>
<sequence length="146" mass="16080">MLHHRGMRAAHDDGEHAVRLLARREAQRFGCRCRRPAFADDLRPACDERALHEAESLERGAMDRGQQFADRAGAILAGGFGIGGAGALAHPRLHAIADAWTLHALIPNLRRSHRFCSPGTTSTAVRCRGGRCPVRRRTRIACGCRR</sequence>
<name>A0A2A2M289_9BILA</name>
<dbReference type="Proteomes" id="UP000218231">
    <property type="component" value="Unassembled WGS sequence"/>
</dbReference>
<keyword evidence="2" id="KW-1185">Reference proteome</keyword>
<reference evidence="1 2" key="1">
    <citation type="journal article" date="2017" name="Curr. Biol.">
        <title>Genome architecture and evolution of a unichromosomal asexual nematode.</title>
        <authorList>
            <person name="Fradin H."/>
            <person name="Zegar C."/>
            <person name="Gutwein M."/>
            <person name="Lucas J."/>
            <person name="Kovtun M."/>
            <person name="Corcoran D."/>
            <person name="Baugh L.R."/>
            <person name="Kiontke K."/>
            <person name="Gunsalus K."/>
            <person name="Fitch D.H."/>
            <person name="Piano F."/>
        </authorList>
    </citation>
    <scope>NUCLEOTIDE SEQUENCE [LARGE SCALE GENOMIC DNA]</scope>
    <source>
        <strain evidence="1">PF1309</strain>
    </source>
</reference>
<proteinExistence type="predicted"/>
<accession>A0A2A2M289</accession>
<evidence type="ECO:0000313" key="1">
    <source>
        <dbReference type="EMBL" id="PAV92540.1"/>
    </source>
</evidence>
<dbReference type="EMBL" id="LIAE01006157">
    <property type="protein sequence ID" value="PAV92540.1"/>
    <property type="molecule type" value="Genomic_DNA"/>
</dbReference>
<comment type="caution">
    <text evidence="1">The sequence shown here is derived from an EMBL/GenBank/DDBJ whole genome shotgun (WGS) entry which is preliminary data.</text>
</comment>
<dbReference type="AlphaFoldDB" id="A0A2A2M289"/>
<organism evidence="1 2">
    <name type="scientific">Diploscapter pachys</name>
    <dbReference type="NCBI Taxonomy" id="2018661"/>
    <lineage>
        <taxon>Eukaryota</taxon>
        <taxon>Metazoa</taxon>
        <taxon>Ecdysozoa</taxon>
        <taxon>Nematoda</taxon>
        <taxon>Chromadorea</taxon>
        <taxon>Rhabditida</taxon>
        <taxon>Rhabditina</taxon>
        <taxon>Rhabditomorpha</taxon>
        <taxon>Rhabditoidea</taxon>
        <taxon>Rhabditidae</taxon>
        <taxon>Diploscapter</taxon>
    </lineage>
</organism>
<gene>
    <name evidence="1" type="ORF">WR25_22148</name>
</gene>
<evidence type="ECO:0000313" key="2">
    <source>
        <dbReference type="Proteomes" id="UP000218231"/>
    </source>
</evidence>